<comment type="catalytic activity">
    <reaction evidence="11">
        <text>(6R)-5,10-methenyltetrahydrofolate + H2O = (6R)-10-formyltetrahydrofolate + H(+)</text>
        <dbReference type="Rhea" id="RHEA:23700"/>
        <dbReference type="ChEBI" id="CHEBI:15377"/>
        <dbReference type="ChEBI" id="CHEBI:15378"/>
        <dbReference type="ChEBI" id="CHEBI:57455"/>
        <dbReference type="ChEBI" id="CHEBI:195366"/>
        <dbReference type="EC" id="3.5.4.9"/>
    </reaction>
</comment>
<keyword evidence="8" id="KW-0521">NADP</keyword>
<evidence type="ECO:0000256" key="12">
    <source>
        <dbReference type="ARBA" id="ARBA00049033"/>
    </source>
</evidence>
<evidence type="ECO:0000256" key="9">
    <source>
        <dbReference type="ARBA" id="ARBA00023002"/>
    </source>
</evidence>
<dbReference type="InterPro" id="IPR046346">
    <property type="entry name" value="Aminoacid_DH-like_N_sf"/>
</dbReference>
<dbReference type="FunFam" id="3.40.50.720:FF:000006">
    <property type="entry name" value="Bifunctional protein FolD"/>
    <property type="match status" value="1"/>
</dbReference>
<keyword evidence="10" id="KW-0511">Multifunctional enzyme</keyword>
<dbReference type="CDD" id="cd01080">
    <property type="entry name" value="NAD_bind_m-THF_DH_Cyclohyd"/>
    <property type="match status" value="1"/>
</dbReference>
<evidence type="ECO:0000256" key="4">
    <source>
        <dbReference type="ARBA" id="ARBA00012859"/>
    </source>
</evidence>
<comment type="subunit">
    <text evidence="2">Homodimer.</text>
</comment>
<evidence type="ECO:0000256" key="6">
    <source>
        <dbReference type="ARBA" id="ARBA00022563"/>
    </source>
</evidence>
<dbReference type="GO" id="GO:0004329">
    <property type="term" value="F:formate-tetrahydrofolate ligase activity"/>
    <property type="evidence" value="ECO:0007669"/>
    <property type="project" value="UniProtKB-EC"/>
</dbReference>
<feature type="domain" description="Tetrahydrofolate dehydrogenase/cyclohydrolase NAD(P)-binding" evidence="14">
    <location>
        <begin position="168"/>
        <end position="315"/>
    </location>
</feature>
<proteinExistence type="inferred from homology"/>
<evidence type="ECO:0000313" key="16">
    <source>
        <dbReference type="Proteomes" id="UP000015104"/>
    </source>
</evidence>
<dbReference type="SUPFAM" id="SSF51735">
    <property type="entry name" value="NAD(P)-binding Rossmann-fold domains"/>
    <property type="match status" value="1"/>
</dbReference>
<dbReference type="EC" id="3.5.4.9" evidence="3"/>
<dbReference type="HAMAP" id="MF_01576">
    <property type="entry name" value="THF_DHG_CYH"/>
    <property type="match status" value="1"/>
</dbReference>
<dbReference type="EnsemblMetazoa" id="tetur08g07400.1">
    <property type="protein sequence ID" value="tetur08g07400.1"/>
    <property type="gene ID" value="tetur08g07400"/>
</dbReference>
<comment type="catalytic activity">
    <reaction evidence="12">
        <text>(6S)-5,6,7,8-tetrahydrofolate + formate + ATP = (6R)-10-formyltetrahydrofolate + ADP + phosphate</text>
        <dbReference type="Rhea" id="RHEA:20221"/>
        <dbReference type="ChEBI" id="CHEBI:15740"/>
        <dbReference type="ChEBI" id="CHEBI:30616"/>
        <dbReference type="ChEBI" id="CHEBI:43474"/>
        <dbReference type="ChEBI" id="CHEBI:57453"/>
        <dbReference type="ChEBI" id="CHEBI:195366"/>
        <dbReference type="ChEBI" id="CHEBI:456216"/>
        <dbReference type="EC" id="6.3.4.3"/>
    </reaction>
</comment>
<evidence type="ECO:0000256" key="11">
    <source>
        <dbReference type="ARBA" id="ARBA00036357"/>
    </source>
</evidence>
<dbReference type="SUPFAM" id="SSF53223">
    <property type="entry name" value="Aminoacid dehydrogenase-like, N-terminal domain"/>
    <property type="match status" value="1"/>
</dbReference>
<dbReference type="InterPro" id="IPR020867">
    <property type="entry name" value="THF_DH/CycHdrlase_CS"/>
</dbReference>
<organism evidence="15 16">
    <name type="scientific">Tetranychus urticae</name>
    <name type="common">Two-spotted spider mite</name>
    <dbReference type="NCBI Taxonomy" id="32264"/>
    <lineage>
        <taxon>Eukaryota</taxon>
        <taxon>Metazoa</taxon>
        <taxon>Ecdysozoa</taxon>
        <taxon>Arthropoda</taxon>
        <taxon>Chelicerata</taxon>
        <taxon>Arachnida</taxon>
        <taxon>Acari</taxon>
        <taxon>Acariformes</taxon>
        <taxon>Trombidiformes</taxon>
        <taxon>Prostigmata</taxon>
        <taxon>Eleutherengona</taxon>
        <taxon>Raphignathae</taxon>
        <taxon>Tetranychoidea</taxon>
        <taxon>Tetranychidae</taxon>
        <taxon>Tetranychus</taxon>
    </lineage>
</organism>
<dbReference type="Proteomes" id="UP000015104">
    <property type="component" value="Unassembled WGS sequence"/>
</dbReference>
<keyword evidence="9" id="KW-0560">Oxidoreductase</keyword>
<sequence length="318" mass="34179">MTRVISFINGLNSLIKPSSITCRQARTMAKIISGKEVSSQIQAKLRDEVAKLSIKPCLAIVQVGARDDSNVYIRMKVKFSEEVGVSAIHHKLPKSTTETQLIQKIKDLNQDPNVHGIIVQLPLDSDNPINADFITNLIDPNKDVDGLSDINAGKLMHGQVDGKNSYIPCTPFGCLELIKQSGIQIAGSNAVVLGRSKIIGSPMAQLLVWHNATVTIVHSRSKNIPDIVRNADIVVAAVGQPLFVKKDWLKPGAVVIDCGITSIPDASKKSGYRLVGDVDYNQCKEVASAITPVPGGVGPMTVAMLIYNTVDAAKKTLA</sequence>
<dbReference type="PROSITE" id="PS00766">
    <property type="entry name" value="THF_DHG_CYH_1"/>
    <property type="match status" value="1"/>
</dbReference>
<keyword evidence="7" id="KW-0378">Hydrolase</keyword>
<evidence type="ECO:0000256" key="3">
    <source>
        <dbReference type="ARBA" id="ARBA00012776"/>
    </source>
</evidence>
<reference evidence="16" key="1">
    <citation type="submission" date="2011-08" db="EMBL/GenBank/DDBJ databases">
        <authorList>
            <person name="Rombauts S."/>
        </authorList>
    </citation>
    <scope>NUCLEOTIDE SEQUENCE</scope>
    <source>
        <strain evidence="16">London</strain>
    </source>
</reference>
<name>T1KCF1_TETUR</name>
<dbReference type="PRINTS" id="PR00085">
    <property type="entry name" value="THFDHDRGNASE"/>
</dbReference>
<dbReference type="Pfam" id="PF02882">
    <property type="entry name" value="THF_DHG_CYH_C"/>
    <property type="match status" value="1"/>
</dbReference>
<dbReference type="OrthoDB" id="1845775at2759"/>
<evidence type="ECO:0000256" key="10">
    <source>
        <dbReference type="ARBA" id="ARBA00023268"/>
    </source>
</evidence>
<dbReference type="eggNOG" id="KOG4230">
    <property type="taxonomic scope" value="Eukaryota"/>
</dbReference>
<dbReference type="Pfam" id="PF00763">
    <property type="entry name" value="THF_DHG_CYH"/>
    <property type="match status" value="1"/>
</dbReference>
<dbReference type="GO" id="GO:0004488">
    <property type="term" value="F:methylenetetrahydrofolate dehydrogenase (NADP+) activity"/>
    <property type="evidence" value="ECO:0007669"/>
    <property type="project" value="UniProtKB-EC"/>
</dbReference>
<feature type="domain" description="Tetrahydrofolate dehydrogenase/cyclohydrolase catalytic" evidence="13">
    <location>
        <begin position="32"/>
        <end position="145"/>
    </location>
</feature>
<gene>
    <name evidence="15" type="primary">107362810</name>
</gene>
<evidence type="ECO:0000256" key="1">
    <source>
        <dbReference type="ARBA" id="ARBA00004777"/>
    </source>
</evidence>
<dbReference type="GO" id="GO:0004477">
    <property type="term" value="F:methenyltetrahydrofolate cyclohydrolase activity"/>
    <property type="evidence" value="ECO:0007669"/>
    <property type="project" value="UniProtKB-EC"/>
</dbReference>
<evidence type="ECO:0000256" key="8">
    <source>
        <dbReference type="ARBA" id="ARBA00022857"/>
    </source>
</evidence>
<evidence type="ECO:0000313" key="15">
    <source>
        <dbReference type="EnsemblMetazoa" id="tetur08g07400.1"/>
    </source>
</evidence>
<evidence type="ECO:0000259" key="13">
    <source>
        <dbReference type="Pfam" id="PF00763"/>
    </source>
</evidence>
<dbReference type="Gene3D" id="3.40.50.720">
    <property type="entry name" value="NAD(P)-binding Rossmann-like Domain"/>
    <property type="match status" value="1"/>
</dbReference>
<dbReference type="PROSITE" id="PS00767">
    <property type="entry name" value="THF_DHG_CYH_2"/>
    <property type="match status" value="1"/>
</dbReference>
<dbReference type="InterPro" id="IPR000672">
    <property type="entry name" value="THF_DH/CycHdrlase"/>
</dbReference>
<reference evidence="15" key="2">
    <citation type="submission" date="2015-06" db="UniProtKB">
        <authorList>
            <consortium name="EnsemblMetazoa"/>
        </authorList>
    </citation>
    <scope>IDENTIFICATION</scope>
</reference>
<dbReference type="OMA" id="YGCATPK"/>
<dbReference type="Gene3D" id="3.40.50.10860">
    <property type="entry name" value="Leucine Dehydrogenase, chain A, domain 1"/>
    <property type="match status" value="1"/>
</dbReference>
<dbReference type="AlphaFoldDB" id="T1KCF1"/>
<dbReference type="STRING" id="32264.T1KCF1"/>
<dbReference type="HOGENOM" id="CLU_034045_1_2_1"/>
<comment type="pathway">
    <text evidence="1">One-carbon metabolism; tetrahydrofolate interconversion.</text>
</comment>
<keyword evidence="6" id="KW-0554">One-carbon metabolism</keyword>
<dbReference type="PANTHER" id="PTHR48099:SF5">
    <property type="entry name" value="C-1-TETRAHYDROFOLATE SYNTHASE, CYTOPLASMIC"/>
    <property type="match status" value="1"/>
</dbReference>
<accession>T1KCF1</accession>
<dbReference type="PANTHER" id="PTHR48099">
    <property type="entry name" value="C-1-TETRAHYDROFOLATE SYNTHASE, CYTOPLASMIC-RELATED"/>
    <property type="match status" value="1"/>
</dbReference>
<evidence type="ECO:0000256" key="2">
    <source>
        <dbReference type="ARBA" id="ARBA00011738"/>
    </source>
</evidence>
<protein>
    <recommendedName>
        <fullName evidence="5">C-1-tetrahydrofolate synthase, cytoplasmic</fullName>
        <ecNumber evidence="4">1.5.1.5</ecNumber>
        <ecNumber evidence="3">3.5.4.9</ecNumber>
    </recommendedName>
</protein>
<dbReference type="FunFam" id="3.40.50.10860:FF:000005">
    <property type="entry name" value="C-1-tetrahydrofolate synthase, cytoplasmic, putative"/>
    <property type="match status" value="1"/>
</dbReference>
<dbReference type="InterPro" id="IPR020630">
    <property type="entry name" value="THF_DH/CycHdrlase_cat_dom"/>
</dbReference>
<evidence type="ECO:0000256" key="5">
    <source>
        <dbReference type="ARBA" id="ARBA00017592"/>
    </source>
</evidence>
<dbReference type="EMBL" id="CAEY01001960">
    <property type="status" value="NOT_ANNOTATED_CDS"/>
    <property type="molecule type" value="Genomic_DNA"/>
</dbReference>
<evidence type="ECO:0000259" key="14">
    <source>
        <dbReference type="Pfam" id="PF02882"/>
    </source>
</evidence>
<dbReference type="GO" id="GO:0005829">
    <property type="term" value="C:cytosol"/>
    <property type="evidence" value="ECO:0007669"/>
    <property type="project" value="TreeGrafter"/>
</dbReference>
<dbReference type="GO" id="GO:0035999">
    <property type="term" value="P:tetrahydrofolate interconversion"/>
    <property type="evidence" value="ECO:0007669"/>
    <property type="project" value="TreeGrafter"/>
</dbReference>
<dbReference type="EC" id="1.5.1.5" evidence="4"/>
<keyword evidence="16" id="KW-1185">Reference proteome</keyword>
<dbReference type="InterPro" id="IPR036291">
    <property type="entry name" value="NAD(P)-bd_dom_sf"/>
</dbReference>
<evidence type="ECO:0000256" key="7">
    <source>
        <dbReference type="ARBA" id="ARBA00022801"/>
    </source>
</evidence>
<dbReference type="InterPro" id="IPR020631">
    <property type="entry name" value="THF_DH/CycHdrlase_NAD-bd_dom"/>
</dbReference>
<dbReference type="KEGG" id="tut:107362810"/>